<organism evidence="2 3">
    <name type="scientific">Thelonectria olida</name>
    <dbReference type="NCBI Taxonomy" id="1576542"/>
    <lineage>
        <taxon>Eukaryota</taxon>
        <taxon>Fungi</taxon>
        <taxon>Dikarya</taxon>
        <taxon>Ascomycota</taxon>
        <taxon>Pezizomycotina</taxon>
        <taxon>Sordariomycetes</taxon>
        <taxon>Hypocreomycetidae</taxon>
        <taxon>Hypocreales</taxon>
        <taxon>Nectriaceae</taxon>
        <taxon>Thelonectria</taxon>
    </lineage>
</organism>
<feature type="region of interest" description="Disordered" evidence="1">
    <location>
        <begin position="1"/>
        <end position="46"/>
    </location>
</feature>
<evidence type="ECO:0000313" key="2">
    <source>
        <dbReference type="EMBL" id="KAH6897176.1"/>
    </source>
</evidence>
<gene>
    <name evidence="2" type="ORF">B0T10DRAFT_557012</name>
</gene>
<feature type="compositionally biased region" description="Basic and acidic residues" evidence="1">
    <location>
        <begin position="35"/>
        <end position="46"/>
    </location>
</feature>
<comment type="caution">
    <text evidence="2">The sequence shown here is derived from an EMBL/GenBank/DDBJ whole genome shotgun (WGS) entry which is preliminary data.</text>
</comment>
<name>A0A9P8WGR6_9HYPO</name>
<dbReference type="AlphaFoldDB" id="A0A9P8WGR6"/>
<accession>A0A9P8WGR6</accession>
<feature type="compositionally biased region" description="Acidic residues" evidence="1">
    <location>
        <begin position="10"/>
        <end position="26"/>
    </location>
</feature>
<feature type="region of interest" description="Disordered" evidence="1">
    <location>
        <begin position="86"/>
        <end position="116"/>
    </location>
</feature>
<dbReference type="Proteomes" id="UP000777438">
    <property type="component" value="Unassembled WGS sequence"/>
</dbReference>
<dbReference type="EMBL" id="JAGPYM010000003">
    <property type="protein sequence ID" value="KAH6897176.1"/>
    <property type="molecule type" value="Genomic_DNA"/>
</dbReference>
<reference evidence="2 3" key="1">
    <citation type="journal article" date="2021" name="Nat. Commun.">
        <title>Genetic determinants of endophytism in the Arabidopsis root mycobiome.</title>
        <authorList>
            <person name="Mesny F."/>
            <person name="Miyauchi S."/>
            <person name="Thiergart T."/>
            <person name="Pickel B."/>
            <person name="Atanasova L."/>
            <person name="Karlsson M."/>
            <person name="Huettel B."/>
            <person name="Barry K.W."/>
            <person name="Haridas S."/>
            <person name="Chen C."/>
            <person name="Bauer D."/>
            <person name="Andreopoulos W."/>
            <person name="Pangilinan J."/>
            <person name="LaButti K."/>
            <person name="Riley R."/>
            <person name="Lipzen A."/>
            <person name="Clum A."/>
            <person name="Drula E."/>
            <person name="Henrissat B."/>
            <person name="Kohler A."/>
            <person name="Grigoriev I.V."/>
            <person name="Martin F.M."/>
            <person name="Hacquard S."/>
        </authorList>
    </citation>
    <scope>NUCLEOTIDE SEQUENCE [LARGE SCALE GENOMIC DNA]</scope>
    <source>
        <strain evidence="2 3">MPI-CAGE-CH-0241</strain>
    </source>
</reference>
<evidence type="ECO:0000313" key="3">
    <source>
        <dbReference type="Proteomes" id="UP000777438"/>
    </source>
</evidence>
<proteinExistence type="predicted"/>
<sequence>MSLAQRSAEDVAEGVADDNHDEEEKEEVVQMQETRTIEHGRTTDHTSYRQTEAFTEIHNPKPQLAPDHICSWRTRYMDLSTEVDQLKSEASSRKQQEQTVERPIVGRSDVGVGTDLDQHQCPEIRIEGLTIVMHMRGKDDLVINTNLKKDGIGTGHKRR</sequence>
<keyword evidence="3" id="KW-1185">Reference proteome</keyword>
<evidence type="ECO:0000256" key="1">
    <source>
        <dbReference type="SAM" id="MobiDB-lite"/>
    </source>
</evidence>
<feature type="compositionally biased region" description="Basic and acidic residues" evidence="1">
    <location>
        <begin position="86"/>
        <end position="100"/>
    </location>
</feature>
<protein>
    <submittedName>
        <fullName evidence="2">Uncharacterized protein</fullName>
    </submittedName>
</protein>
<dbReference type="OrthoDB" id="270171at2759"/>